<name>F2JH63_CELLD</name>
<feature type="transmembrane region" description="Helical" evidence="5">
    <location>
        <begin position="99"/>
        <end position="126"/>
    </location>
</feature>
<dbReference type="PANTHER" id="PTHR43229:SF6">
    <property type="entry name" value="ABC-TYPE MULTIDRUG TRANSPORT SYSTEM, PERMEASE COMPONENT"/>
    <property type="match status" value="1"/>
</dbReference>
<dbReference type="PANTHER" id="PTHR43229">
    <property type="entry name" value="NODULATION PROTEIN J"/>
    <property type="match status" value="1"/>
</dbReference>
<sequence length="249" mass="27987">MMNELKVLFSFGLRRRIRDSFLISYGIIMPLIMILLLGYLASGYYTGIEGISSYSYYTVVSLPLYTFFSSITLIYVAREEQLFNAGSRFIVSPIHRSTLVLYKILPSTLVTFAFNLIVMLACKLLFKVNFQGQFLQVLALLGAFGYMSCSLGTFIGLCTKNFMTVKNLVSTPLLIMGFLGGSFFPIGSLGKGFLIASYFSLLTYVNQGLFKLLYDHNNLFYIFALCITLFLGIIFTVGSTIKMQKEAFI</sequence>
<dbReference type="AlphaFoldDB" id="F2JH63"/>
<dbReference type="InterPro" id="IPR013525">
    <property type="entry name" value="ABC2_TM"/>
</dbReference>
<dbReference type="STRING" id="642492.Clole_0121"/>
<dbReference type="EMBL" id="CP002582">
    <property type="protein sequence ID" value="ADZ81878.1"/>
    <property type="molecule type" value="Genomic_DNA"/>
</dbReference>
<dbReference type="HOGENOM" id="CLU_097448_0_0_9"/>
<keyword evidence="3 5" id="KW-1133">Transmembrane helix</keyword>
<proteinExistence type="predicted"/>
<gene>
    <name evidence="7" type="ordered locus">Clole_0121</name>
</gene>
<reference evidence="7 8" key="1">
    <citation type="journal article" date="2011" name="J. Bacteriol.">
        <title>Complete genome sequence of the cellulose-degrading bacterium Cellulosilyticum lentocellum.</title>
        <authorList>
            <consortium name="US DOE Joint Genome Institute"/>
            <person name="Miller D.A."/>
            <person name="Suen G."/>
            <person name="Bruce D."/>
            <person name="Copeland A."/>
            <person name="Cheng J.F."/>
            <person name="Detter C."/>
            <person name="Goodwin L.A."/>
            <person name="Han C.S."/>
            <person name="Hauser L.J."/>
            <person name="Land M.L."/>
            <person name="Lapidus A."/>
            <person name="Lucas S."/>
            <person name="Meincke L."/>
            <person name="Pitluck S."/>
            <person name="Tapia R."/>
            <person name="Teshima H."/>
            <person name="Woyke T."/>
            <person name="Fox B.G."/>
            <person name="Angert E.R."/>
            <person name="Currie C.R."/>
        </authorList>
    </citation>
    <scope>NUCLEOTIDE SEQUENCE [LARGE SCALE GENOMIC DNA]</scope>
    <source>
        <strain evidence="8">ATCC 49066 / DSM 5427 / NCIMB 11756 / RHM5</strain>
    </source>
</reference>
<dbReference type="GO" id="GO:0016020">
    <property type="term" value="C:membrane"/>
    <property type="evidence" value="ECO:0007669"/>
    <property type="project" value="UniProtKB-SubCell"/>
</dbReference>
<evidence type="ECO:0000313" key="7">
    <source>
        <dbReference type="EMBL" id="ADZ81878.1"/>
    </source>
</evidence>
<evidence type="ECO:0000259" key="6">
    <source>
        <dbReference type="Pfam" id="PF01061"/>
    </source>
</evidence>
<keyword evidence="4 5" id="KW-0472">Membrane</keyword>
<organism evidence="7 8">
    <name type="scientific">Cellulosilyticum lentocellum (strain ATCC 49066 / DSM 5427 / NCIMB 11756 / RHM5)</name>
    <name type="common">Clostridium lentocellum</name>
    <dbReference type="NCBI Taxonomy" id="642492"/>
    <lineage>
        <taxon>Bacteria</taxon>
        <taxon>Bacillati</taxon>
        <taxon>Bacillota</taxon>
        <taxon>Clostridia</taxon>
        <taxon>Lachnospirales</taxon>
        <taxon>Cellulosilyticaceae</taxon>
        <taxon>Cellulosilyticum</taxon>
    </lineage>
</organism>
<evidence type="ECO:0000256" key="4">
    <source>
        <dbReference type="ARBA" id="ARBA00023136"/>
    </source>
</evidence>
<feature type="transmembrane region" description="Helical" evidence="5">
    <location>
        <begin position="171"/>
        <end position="199"/>
    </location>
</feature>
<evidence type="ECO:0000313" key="8">
    <source>
        <dbReference type="Proteomes" id="UP000008467"/>
    </source>
</evidence>
<dbReference type="Pfam" id="PF01061">
    <property type="entry name" value="ABC2_membrane"/>
    <property type="match status" value="1"/>
</dbReference>
<dbReference type="eggNOG" id="COG0842">
    <property type="taxonomic scope" value="Bacteria"/>
</dbReference>
<keyword evidence="8" id="KW-1185">Reference proteome</keyword>
<feature type="domain" description="ABC-2 type transporter transmembrane" evidence="6">
    <location>
        <begin position="4"/>
        <end position="213"/>
    </location>
</feature>
<evidence type="ECO:0000256" key="1">
    <source>
        <dbReference type="ARBA" id="ARBA00004141"/>
    </source>
</evidence>
<accession>F2JH63</accession>
<dbReference type="Proteomes" id="UP000008467">
    <property type="component" value="Chromosome"/>
</dbReference>
<keyword evidence="2 5" id="KW-0812">Transmembrane</keyword>
<dbReference type="GO" id="GO:0140359">
    <property type="term" value="F:ABC-type transporter activity"/>
    <property type="evidence" value="ECO:0007669"/>
    <property type="project" value="InterPro"/>
</dbReference>
<evidence type="ECO:0000256" key="3">
    <source>
        <dbReference type="ARBA" id="ARBA00022989"/>
    </source>
</evidence>
<comment type="subcellular location">
    <subcellularLocation>
        <location evidence="1">Membrane</location>
        <topology evidence="1">Multi-pass membrane protein</topology>
    </subcellularLocation>
</comment>
<dbReference type="KEGG" id="cle:Clole_0121"/>
<protein>
    <submittedName>
        <fullName evidence="7">ABC-2 type transporter</fullName>
    </submittedName>
</protein>
<evidence type="ECO:0000256" key="5">
    <source>
        <dbReference type="SAM" id="Phobius"/>
    </source>
</evidence>
<dbReference type="InterPro" id="IPR051784">
    <property type="entry name" value="Nod_factor_ABC_transporter"/>
</dbReference>
<feature type="transmembrane region" description="Helical" evidence="5">
    <location>
        <begin position="21"/>
        <end position="42"/>
    </location>
</feature>
<feature type="transmembrane region" description="Helical" evidence="5">
    <location>
        <begin position="138"/>
        <end position="159"/>
    </location>
</feature>
<feature type="transmembrane region" description="Helical" evidence="5">
    <location>
        <begin position="219"/>
        <end position="241"/>
    </location>
</feature>
<feature type="transmembrane region" description="Helical" evidence="5">
    <location>
        <begin position="54"/>
        <end position="78"/>
    </location>
</feature>
<evidence type="ECO:0000256" key="2">
    <source>
        <dbReference type="ARBA" id="ARBA00022692"/>
    </source>
</evidence>